<accession>A0A147BBS4</accession>
<sequence>SATPAAIRWQHYGRGESENSEARLSNNRPPEYAPCFLLRIGCARASDIEALSQVASSCWRRNICKPLPAVPTSSVTVQSVPQKLTGFFFTARNKLCISESTFSIQM</sequence>
<feature type="non-terminal residue" evidence="1">
    <location>
        <position position="1"/>
    </location>
</feature>
<name>A0A147BBS4_IXORI</name>
<organism evidence="1">
    <name type="scientific">Ixodes ricinus</name>
    <name type="common">Common tick</name>
    <name type="synonym">Acarus ricinus</name>
    <dbReference type="NCBI Taxonomy" id="34613"/>
    <lineage>
        <taxon>Eukaryota</taxon>
        <taxon>Metazoa</taxon>
        <taxon>Ecdysozoa</taxon>
        <taxon>Arthropoda</taxon>
        <taxon>Chelicerata</taxon>
        <taxon>Arachnida</taxon>
        <taxon>Acari</taxon>
        <taxon>Parasitiformes</taxon>
        <taxon>Ixodida</taxon>
        <taxon>Ixodoidea</taxon>
        <taxon>Ixodidae</taxon>
        <taxon>Ixodinae</taxon>
        <taxon>Ixodes</taxon>
    </lineage>
</organism>
<dbReference type="AlphaFoldDB" id="A0A147BBS4"/>
<evidence type="ECO:0000313" key="1">
    <source>
        <dbReference type="EMBL" id="JAR87815.1"/>
    </source>
</evidence>
<reference evidence="1" key="1">
    <citation type="journal article" date="2018" name="PLoS Negl. Trop. Dis.">
        <title>Sialome diversity of ticks revealed by RNAseq of single tick salivary glands.</title>
        <authorList>
            <person name="Perner J."/>
            <person name="Kropackova S."/>
            <person name="Kopacek P."/>
            <person name="Ribeiro J.M."/>
        </authorList>
    </citation>
    <scope>NUCLEOTIDE SEQUENCE</scope>
    <source>
        <strain evidence="1">Siblings of single egg batch collected in Ceske Budejovice</strain>
        <tissue evidence="1">Salivary glands</tissue>
    </source>
</reference>
<protein>
    <submittedName>
        <fullName evidence="1">Uncharacterized protein</fullName>
    </submittedName>
</protein>
<dbReference type="EMBL" id="GEGO01007589">
    <property type="protein sequence ID" value="JAR87815.1"/>
    <property type="molecule type" value="Transcribed_RNA"/>
</dbReference>
<proteinExistence type="predicted"/>